<evidence type="ECO:0000256" key="6">
    <source>
        <dbReference type="SAM" id="Phobius"/>
    </source>
</evidence>
<sequence length="335" mass="33732">MTVKTITDGPRTSGPERVSPRRAAAAQYTGVLAVLAALVLWFGLTQEPFLTVTNFVNVAETNAVLLIAATGLTFVMLVGGIDLSIGGMAAFTAVLLWVFLAAGLPGPLAALLAVAAAFAVGGAVNGVLIGKAGLSFLVVTIGSSSILRGVAQIGSGGQSQTVYTYPIMVELGAARPLGLPLTVWVAAIVFVAALLVLRYTGFGRMIYATGGNPEAARLAGIPVARIRVAVYTICGGLAGVAAVLDAARTTSASPQAGLGLELVAGAAVLLGGTSFMGGRGSLLGTLLGVLFLGVLSNGITLAGVSAFWTNVVSGVVLIAAIGLDRLRVMKERTRG</sequence>
<comment type="subcellular location">
    <subcellularLocation>
        <location evidence="1">Cell membrane</location>
        <topology evidence="1">Multi-pass membrane protein</topology>
    </subcellularLocation>
</comment>
<accession>A0A7W0CFB3</accession>
<feature type="transmembrane region" description="Helical" evidence="6">
    <location>
        <begin position="25"/>
        <end position="43"/>
    </location>
</feature>
<dbReference type="InterPro" id="IPR001851">
    <property type="entry name" value="ABC_transp_permease"/>
</dbReference>
<reference evidence="7 8" key="1">
    <citation type="submission" date="2020-07" db="EMBL/GenBank/DDBJ databases">
        <title>Genomic Encyclopedia of Type Strains, Phase IV (KMG-IV): sequencing the most valuable type-strain genomes for metagenomic binning, comparative biology and taxonomic classification.</title>
        <authorList>
            <person name="Goeker M."/>
        </authorList>
    </citation>
    <scope>NUCLEOTIDE SEQUENCE [LARGE SCALE GENOMIC DNA]</scope>
    <source>
        <strain evidence="7 8">DSM 45533</strain>
    </source>
</reference>
<keyword evidence="2" id="KW-1003">Cell membrane</keyword>
<evidence type="ECO:0000256" key="2">
    <source>
        <dbReference type="ARBA" id="ARBA00022475"/>
    </source>
</evidence>
<dbReference type="Pfam" id="PF02653">
    <property type="entry name" value="BPD_transp_2"/>
    <property type="match status" value="1"/>
</dbReference>
<gene>
    <name evidence="7" type="ORF">HNR30_001450</name>
</gene>
<dbReference type="AlphaFoldDB" id="A0A7W0CFB3"/>
<feature type="transmembrane region" description="Helical" evidence="6">
    <location>
        <begin position="63"/>
        <end position="81"/>
    </location>
</feature>
<keyword evidence="8" id="KW-1185">Reference proteome</keyword>
<dbReference type="GO" id="GO:0005886">
    <property type="term" value="C:plasma membrane"/>
    <property type="evidence" value="ECO:0007669"/>
    <property type="project" value="UniProtKB-SubCell"/>
</dbReference>
<keyword evidence="4 6" id="KW-1133">Transmembrane helix</keyword>
<dbReference type="Proteomes" id="UP000530928">
    <property type="component" value="Unassembled WGS sequence"/>
</dbReference>
<dbReference type="PANTHER" id="PTHR32196:SF72">
    <property type="entry name" value="RIBOSE IMPORT PERMEASE PROTEIN RBSC"/>
    <property type="match status" value="1"/>
</dbReference>
<evidence type="ECO:0000256" key="1">
    <source>
        <dbReference type="ARBA" id="ARBA00004651"/>
    </source>
</evidence>
<evidence type="ECO:0000256" key="5">
    <source>
        <dbReference type="ARBA" id="ARBA00023136"/>
    </source>
</evidence>
<feature type="transmembrane region" description="Helical" evidence="6">
    <location>
        <begin position="307"/>
        <end position="326"/>
    </location>
</feature>
<comment type="caution">
    <text evidence="7">The sequence shown here is derived from an EMBL/GenBank/DDBJ whole genome shotgun (WGS) entry which is preliminary data.</text>
</comment>
<proteinExistence type="predicted"/>
<protein>
    <submittedName>
        <fullName evidence="7">Ribose/xylose/arabinose/galactoside ABC-type transport system permease subunit</fullName>
    </submittedName>
</protein>
<evidence type="ECO:0000256" key="3">
    <source>
        <dbReference type="ARBA" id="ARBA00022692"/>
    </source>
</evidence>
<evidence type="ECO:0000313" key="8">
    <source>
        <dbReference type="Proteomes" id="UP000530928"/>
    </source>
</evidence>
<evidence type="ECO:0000256" key="4">
    <source>
        <dbReference type="ARBA" id="ARBA00022989"/>
    </source>
</evidence>
<dbReference type="PANTHER" id="PTHR32196">
    <property type="entry name" value="ABC TRANSPORTER PERMEASE PROTEIN YPHD-RELATED-RELATED"/>
    <property type="match status" value="1"/>
</dbReference>
<dbReference type="GO" id="GO:0022857">
    <property type="term" value="F:transmembrane transporter activity"/>
    <property type="evidence" value="ECO:0007669"/>
    <property type="project" value="InterPro"/>
</dbReference>
<name>A0A7W0CFB3_9ACTN</name>
<feature type="transmembrane region" description="Helical" evidence="6">
    <location>
        <begin position="282"/>
        <end position="301"/>
    </location>
</feature>
<keyword evidence="3 6" id="KW-0812">Transmembrane</keyword>
<feature type="transmembrane region" description="Helical" evidence="6">
    <location>
        <begin position="88"/>
        <end position="104"/>
    </location>
</feature>
<dbReference type="RefSeq" id="WP_181608835.1">
    <property type="nucleotide sequence ID" value="NZ_BAABAM010000001.1"/>
</dbReference>
<keyword evidence="5 6" id="KW-0472">Membrane</keyword>
<organism evidence="7 8">
    <name type="scientific">Nonomuraea soli</name>
    <dbReference type="NCBI Taxonomy" id="1032476"/>
    <lineage>
        <taxon>Bacteria</taxon>
        <taxon>Bacillati</taxon>
        <taxon>Actinomycetota</taxon>
        <taxon>Actinomycetes</taxon>
        <taxon>Streptosporangiales</taxon>
        <taxon>Streptosporangiaceae</taxon>
        <taxon>Nonomuraea</taxon>
    </lineage>
</organism>
<dbReference type="EMBL" id="JACDUR010000001">
    <property type="protein sequence ID" value="MBA2890115.1"/>
    <property type="molecule type" value="Genomic_DNA"/>
</dbReference>
<feature type="transmembrane region" description="Helical" evidence="6">
    <location>
        <begin position="256"/>
        <end position="275"/>
    </location>
</feature>
<evidence type="ECO:0000313" key="7">
    <source>
        <dbReference type="EMBL" id="MBA2890115.1"/>
    </source>
</evidence>
<dbReference type="CDD" id="cd06579">
    <property type="entry name" value="TM_PBP1_transp_AraH_like"/>
    <property type="match status" value="1"/>
</dbReference>
<feature type="transmembrane region" description="Helical" evidence="6">
    <location>
        <begin position="226"/>
        <end position="244"/>
    </location>
</feature>
<feature type="transmembrane region" description="Helical" evidence="6">
    <location>
        <begin position="177"/>
        <end position="197"/>
    </location>
</feature>